<protein>
    <submittedName>
        <fullName evidence="2">Uncharacterized protein</fullName>
    </submittedName>
</protein>
<accession>A0A1Q9D9Q6</accession>
<comment type="caution">
    <text evidence="2">The sequence shown here is derived from an EMBL/GenBank/DDBJ whole genome shotgun (WGS) entry which is preliminary data.</text>
</comment>
<sequence>MDLSGGADPRLLGRESLDVRQPHQTKCGRKELEALEKEPAENKVEVFGEPDAWMVQLAKRGPTAAKSAPAEAPAKAAPPEAPAAAADAAGATTASPQDGQAAATPRVANAAAAASDPVLAQRLTDLEQKANGALEVMRSLLKQQEVEAWSKATHPPPSPPPDPAYAHCAHPGEVPRSPVEKRGSDEAGSAALPVAPFANAKLASYGSALTGAHNSRPWWLNSTSSRAKRRSSHEPRGRWDENGHMAQSTHESLILAFARMAGYQPVC</sequence>
<feature type="region of interest" description="Disordered" evidence="1">
    <location>
        <begin position="58"/>
        <end position="114"/>
    </location>
</feature>
<reference evidence="2 3" key="1">
    <citation type="submission" date="2016-02" db="EMBL/GenBank/DDBJ databases">
        <title>Genome analysis of coral dinoflagellate symbionts highlights evolutionary adaptations to a symbiotic lifestyle.</title>
        <authorList>
            <person name="Aranda M."/>
            <person name="Li Y."/>
            <person name="Liew Y.J."/>
            <person name="Baumgarten S."/>
            <person name="Simakov O."/>
            <person name="Wilson M."/>
            <person name="Piel J."/>
            <person name="Ashoor H."/>
            <person name="Bougouffa S."/>
            <person name="Bajic V.B."/>
            <person name="Ryu T."/>
            <person name="Ravasi T."/>
            <person name="Bayer T."/>
            <person name="Micklem G."/>
            <person name="Kim H."/>
            <person name="Bhak J."/>
            <person name="Lajeunesse T.C."/>
            <person name="Voolstra C.R."/>
        </authorList>
    </citation>
    <scope>NUCLEOTIDE SEQUENCE [LARGE SCALE GENOMIC DNA]</scope>
    <source>
        <strain evidence="2 3">CCMP2467</strain>
    </source>
</reference>
<evidence type="ECO:0000313" key="2">
    <source>
        <dbReference type="EMBL" id="OLP91859.1"/>
    </source>
</evidence>
<feature type="region of interest" description="Disordered" evidence="1">
    <location>
        <begin position="216"/>
        <end position="244"/>
    </location>
</feature>
<feature type="region of interest" description="Disordered" evidence="1">
    <location>
        <begin position="147"/>
        <end position="187"/>
    </location>
</feature>
<feature type="compositionally biased region" description="Pro residues" evidence="1">
    <location>
        <begin position="154"/>
        <end position="163"/>
    </location>
</feature>
<dbReference type="EMBL" id="LSRX01000646">
    <property type="protein sequence ID" value="OLP91859.1"/>
    <property type="molecule type" value="Genomic_DNA"/>
</dbReference>
<feature type="compositionally biased region" description="Basic and acidic residues" evidence="1">
    <location>
        <begin position="28"/>
        <end position="40"/>
    </location>
</feature>
<proteinExistence type="predicted"/>
<dbReference type="Proteomes" id="UP000186817">
    <property type="component" value="Unassembled WGS sequence"/>
</dbReference>
<evidence type="ECO:0000256" key="1">
    <source>
        <dbReference type="SAM" id="MobiDB-lite"/>
    </source>
</evidence>
<feature type="compositionally biased region" description="Low complexity" evidence="1">
    <location>
        <begin position="61"/>
        <end position="114"/>
    </location>
</feature>
<feature type="compositionally biased region" description="Basic and acidic residues" evidence="1">
    <location>
        <begin position="232"/>
        <end position="243"/>
    </location>
</feature>
<feature type="region of interest" description="Disordered" evidence="1">
    <location>
        <begin position="1"/>
        <end position="40"/>
    </location>
</feature>
<keyword evidence="3" id="KW-1185">Reference proteome</keyword>
<dbReference type="AlphaFoldDB" id="A0A1Q9D9Q6"/>
<gene>
    <name evidence="2" type="ORF">AK812_SmicGene26394</name>
</gene>
<feature type="compositionally biased region" description="Basic and acidic residues" evidence="1">
    <location>
        <begin position="11"/>
        <end position="21"/>
    </location>
</feature>
<evidence type="ECO:0000313" key="3">
    <source>
        <dbReference type="Proteomes" id="UP000186817"/>
    </source>
</evidence>
<organism evidence="2 3">
    <name type="scientific">Symbiodinium microadriaticum</name>
    <name type="common">Dinoflagellate</name>
    <name type="synonym">Zooxanthella microadriatica</name>
    <dbReference type="NCBI Taxonomy" id="2951"/>
    <lineage>
        <taxon>Eukaryota</taxon>
        <taxon>Sar</taxon>
        <taxon>Alveolata</taxon>
        <taxon>Dinophyceae</taxon>
        <taxon>Suessiales</taxon>
        <taxon>Symbiodiniaceae</taxon>
        <taxon>Symbiodinium</taxon>
    </lineage>
</organism>
<name>A0A1Q9D9Q6_SYMMI</name>